<dbReference type="STRING" id="646.BJD16_06035"/>
<name>A0A1S2CMY0_AERSO</name>
<dbReference type="OrthoDB" id="9801656at2"/>
<dbReference type="InterPro" id="IPR000182">
    <property type="entry name" value="GNAT_dom"/>
</dbReference>
<sequence>MFKLETQRLILRDMQPADEAAFVAISQESKYQRFYSESDCDPDKYRQLTRLFIDQASEQPRTAYQLAIEYKTTGEFIGTVCLRLEANNQASMGCGMAREYQGNGLIHEAAYALMNLGFRELGVHRIYAETISQNRAAIRLCKALGMRQEGYFREHRFFKDQWWDTVVLAILQSEWKQR</sequence>
<protein>
    <submittedName>
        <fullName evidence="2">GNAT family N-acetyltransferase</fullName>
    </submittedName>
</protein>
<dbReference type="Gene3D" id="3.40.630.30">
    <property type="match status" value="1"/>
</dbReference>
<organism evidence="2 3">
    <name type="scientific">Aeromonas sobria</name>
    <dbReference type="NCBI Taxonomy" id="646"/>
    <lineage>
        <taxon>Bacteria</taxon>
        <taxon>Pseudomonadati</taxon>
        <taxon>Pseudomonadota</taxon>
        <taxon>Gammaproteobacteria</taxon>
        <taxon>Aeromonadales</taxon>
        <taxon>Aeromonadaceae</taxon>
        <taxon>Aeromonas</taxon>
    </lineage>
</organism>
<dbReference type="Proteomes" id="UP000179934">
    <property type="component" value="Unassembled WGS sequence"/>
</dbReference>
<keyword evidence="2" id="KW-0808">Transferase</keyword>
<accession>A0A1S2CMY0</accession>
<evidence type="ECO:0000259" key="1">
    <source>
        <dbReference type="PROSITE" id="PS51186"/>
    </source>
</evidence>
<comment type="caution">
    <text evidence="2">The sequence shown here is derived from an EMBL/GenBank/DDBJ whole genome shotgun (WGS) entry which is preliminary data.</text>
</comment>
<dbReference type="SUPFAM" id="SSF55729">
    <property type="entry name" value="Acyl-CoA N-acyltransferases (Nat)"/>
    <property type="match status" value="1"/>
</dbReference>
<dbReference type="AlphaFoldDB" id="A0A1S2CMY0"/>
<dbReference type="InterPro" id="IPR051531">
    <property type="entry name" value="N-acetyltransferase"/>
</dbReference>
<feature type="domain" description="N-acetyltransferase" evidence="1">
    <location>
        <begin position="9"/>
        <end position="164"/>
    </location>
</feature>
<dbReference type="EMBL" id="MKFU01000034">
    <property type="protein sequence ID" value="OHY89886.1"/>
    <property type="molecule type" value="Genomic_DNA"/>
</dbReference>
<evidence type="ECO:0000313" key="2">
    <source>
        <dbReference type="EMBL" id="OHY89886.1"/>
    </source>
</evidence>
<dbReference type="RefSeq" id="WP_042020635.1">
    <property type="nucleotide sequence ID" value="NZ_CDBW01000017.1"/>
</dbReference>
<dbReference type="Pfam" id="PF13302">
    <property type="entry name" value="Acetyltransf_3"/>
    <property type="match status" value="1"/>
</dbReference>
<dbReference type="GO" id="GO:0016747">
    <property type="term" value="F:acyltransferase activity, transferring groups other than amino-acyl groups"/>
    <property type="evidence" value="ECO:0007669"/>
    <property type="project" value="InterPro"/>
</dbReference>
<dbReference type="PROSITE" id="PS51186">
    <property type="entry name" value="GNAT"/>
    <property type="match status" value="1"/>
</dbReference>
<proteinExistence type="predicted"/>
<dbReference type="PANTHER" id="PTHR43792">
    <property type="entry name" value="GNAT FAMILY, PUTATIVE (AFU_ORTHOLOGUE AFUA_3G00765)-RELATED-RELATED"/>
    <property type="match status" value="1"/>
</dbReference>
<reference evidence="2 3" key="1">
    <citation type="submission" date="2016-09" db="EMBL/GenBank/DDBJ databases">
        <title>Draft Genome Sequence of Aeromonas sobria Strain 08005, Isolated from Sick Rana catesbeiana.</title>
        <authorList>
            <person name="Yang Q."/>
        </authorList>
    </citation>
    <scope>NUCLEOTIDE SEQUENCE [LARGE SCALE GENOMIC DNA]</scope>
    <source>
        <strain evidence="2 3">08005</strain>
    </source>
</reference>
<dbReference type="GeneID" id="58922320"/>
<dbReference type="InterPro" id="IPR016181">
    <property type="entry name" value="Acyl_CoA_acyltransferase"/>
</dbReference>
<evidence type="ECO:0000313" key="3">
    <source>
        <dbReference type="Proteomes" id="UP000179934"/>
    </source>
</evidence>
<gene>
    <name evidence="2" type="ORF">BJD16_06035</name>
</gene>